<reference evidence="2 3" key="1">
    <citation type="submission" date="2019-02" db="EMBL/GenBank/DDBJ databases">
        <title>Deep-cultivation of Planctomycetes and their phenomic and genomic characterization uncovers novel biology.</title>
        <authorList>
            <person name="Wiegand S."/>
            <person name="Jogler M."/>
            <person name="Boedeker C."/>
            <person name="Pinto D."/>
            <person name="Vollmers J."/>
            <person name="Rivas-Marin E."/>
            <person name="Kohn T."/>
            <person name="Peeters S.H."/>
            <person name="Heuer A."/>
            <person name="Rast P."/>
            <person name="Oberbeckmann S."/>
            <person name="Bunk B."/>
            <person name="Jeske O."/>
            <person name="Meyerdierks A."/>
            <person name="Storesund J.E."/>
            <person name="Kallscheuer N."/>
            <person name="Luecker S."/>
            <person name="Lage O.M."/>
            <person name="Pohl T."/>
            <person name="Merkel B.J."/>
            <person name="Hornburger P."/>
            <person name="Mueller R.-W."/>
            <person name="Bruemmer F."/>
            <person name="Labrenz M."/>
            <person name="Spormann A.M."/>
            <person name="Op den Camp H."/>
            <person name="Overmann J."/>
            <person name="Amann R."/>
            <person name="Jetten M.S.M."/>
            <person name="Mascher T."/>
            <person name="Medema M.H."/>
            <person name="Devos D.P."/>
            <person name="Kaster A.-K."/>
            <person name="Ovreas L."/>
            <person name="Rohde M."/>
            <person name="Galperin M.Y."/>
            <person name="Jogler C."/>
        </authorList>
    </citation>
    <scope>NUCLEOTIDE SEQUENCE [LARGE SCALE GENOMIC DNA]</scope>
    <source>
        <strain evidence="2 3">Pla85_3_4</strain>
    </source>
</reference>
<dbReference type="SUPFAM" id="SSF53448">
    <property type="entry name" value="Nucleotide-diphospho-sugar transferases"/>
    <property type="match status" value="1"/>
</dbReference>
<dbReference type="Proteomes" id="UP000317648">
    <property type="component" value="Chromosome"/>
</dbReference>
<dbReference type="EMBL" id="CP036433">
    <property type="protein sequence ID" value="QDU97895.1"/>
    <property type="molecule type" value="Genomic_DNA"/>
</dbReference>
<keyword evidence="3" id="KW-1185">Reference proteome</keyword>
<dbReference type="InterPro" id="IPR025877">
    <property type="entry name" value="MobA-like_NTP_Trfase"/>
</dbReference>
<dbReference type="PANTHER" id="PTHR43777">
    <property type="entry name" value="MOLYBDENUM COFACTOR CYTIDYLYLTRANSFERASE"/>
    <property type="match status" value="1"/>
</dbReference>
<name>A0A518E1C5_9BACT</name>
<accession>A0A518E1C5</accession>
<feature type="domain" description="MobA-like NTP transferase" evidence="1">
    <location>
        <begin position="8"/>
        <end position="171"/>
    </location>
</feature>
<dbReference type="KEGG" id="lcre:Pla8534_57530"/>
<dbReference type="RefSeq" id="WP_145056679.1">
    <property type="nucleotide sequence ID" value="NZ_CP036433.1"/>
</dbReference>
<evidence type="ECO:0000313" key="2">
    <source>
        <dbReference type="EMBL" id="QDU97895.1"/>
    </source>
</evidence>
<dbReference type="AlphaFoldDB" id="A0A518E1C5"/>
<dbReference type="Pfam" id="PF12804">
    <property type="entry name" value="NTP_transf_3"/>
    <property type="match status" value="1"/>
</dbReference>
<proteinExistence type="predicted"/>
<protein>
    <submittedName>
        <fullName evidence="2">Purine catabolism protein PucB</fullName>
    </submittedName>
</protein>
<evidence type="ECO:0000259" key="1">
    <source>
        <dbReference type="Pfam" id="PF12804"/>
    </source>
</evidence>
<dbReference type="InterPro" id="IPR029044">
    <property type="entry name" value="Nucleotide-diphossugar_trans"/>
</dbReference>
<dbReference type="OrthoDB" id="285216at2"/>
<gene>
    <name evidence="2" type="primary">pucB</name>
    <name evidence="2" type="ORF">Pla8534_57530</name>
</gene>
<evidence type="ECO:0000313" key="3">
    <source>
        <dbReference type="Proteomes" id="UP000317648"/>
    </source>
</evidence>
<dbReference type="GO" id="GO:0016779">
    <property type="term" value="F:nucleotidyltransferase activity"/>
    <property type="evidence" value="ECO:0007669"/>
    <property type="project" value="UniProtKB-ARBA"/>
</dbReference>
<dbReference type="Gene3D" id="3.90.550.10">
    <property type="entry name" value="Spore Coat Polysaccharide Biosynthesis Protein SpsA, Chain A"/>
    <property type="match status" value="1"/>
</dbReference>
<dbReference type="PANTHER" id="PTHR43777:SF1">
    <property type="entry name" value="MOLYBDENUM COFACTOR CYTIDYLYLTRANSFERASE"/>
    <property type="match status" value="1"/>
</dbReference>
<sequence length="204" mass="22257">MSGPRYFAVIPAAGRSVRMGSPKLLLPWQGKRVIDHLLAHYQASRVEHVVLVAHPDDHELIAAAEAGGAQVIAHSPPPVDMKESVQRGLRAIESRCSPGPLDGWLLAPADMPLLSAAVIDAVIAADTPTTEVLLPVRGEQRGHPVLFRWPLHQAVFDLPANRGVNALLRDRQPHTVEIADEGAYQDIDTFDVYSRLKQDAETND</sequence>
<organism evidence="2 3">
    <name type="scientific">Lignipirellula cremea</name>
    <dbReference type="NCBI Taxonomy" id="2528010"/>
    <lineage>
        <taxon>Bacteria</taxon>
        <taxon>Pseudomonadati</taxon>
        <taxon>Planctomycetota</taxon>
        <taxon>Planctomycetia</taxon>
        <taxon>Pirellulales</taxon>
        <taxon>Pirellulaceae</taxon>
        <taxon>Lignipirellula</taxon>
    </lineage>
</organism>